<dbReference type="GO" id="GO:0005615">
    <property type="term" value="C:extracellular space"/>
    <property type="evidence" value="ECO:0007669"/>
    <property type="project" value="InterPro"/>
</dbReference>
<evidence type="ECO:0000259" key="13">
    <source>
        <dbReference type="SMART" id="SM01359"/>
    </source>
</evidence>
<dbReference type="SUPFAM" id="SSF49410">
    <property type="entry name" value="Alpha-macroglobulin receptor domain"/>
    <property type="match status" value="1"/>
</dbReference>
<evidence type="ECO:0000259" key="15">
    <source>
        <dbReference type="SMART" id="SM01361"/>
    </source>
</evidence>
<dbReference type="Pfam" id="PF07703">
    <property type="entry name" value="A2M_BRD"/>
    <property type="match status" value="1"/>
</dbReference>
<evidence type="ECO:0000259" key="14">
    <source>
        <dbReference type="SMART" id="SM01360"/>
    </source>
</evidence>
<dbReference type="FunFam" id="2.60.40.1930:FF:000001">
    <property type="entry name" value="CD109 isoform 3"/>
    <property type="match status" value="1"/>
</dbReference>
<dbReference type="InterPro" id="IPR011625">
    <property type="entry name" value="A2M_N_BRD"/>
</dbReference>
<dbReference type="SMART" id="SM01361">
    <property type="entry name" value="A2M_recep"/>
    <property type="match status" value="1"/>
</dbReference>
<dbReference type="OrthoDB" id="9998011at2759"/>
<evidence type="ECO:0000256" key="12">
    <source>
        <dbReference type="SAM" id="SignalP"/>
    </source>
</evidence>
<feature type="domain" description="Alpha-2-macroglobulin bait region" evidence="13">
    <location>
        <begin position="482"/>
        <end position="634"/>
    </location>
</feature>
<dbReference type="Pfam" id="PF01835">
    <property type="entry name" value="MG2"/>
    <property type="match status" value="1"/>
</dbReference>
<evidence type="ECO:0000256" key="5">
    <source>
        <dbReference type="ARBA" id="ARBA00022900"/>
    </source>
</evidence>
<dbReference type="PROSITE" id="PS00477">
    <property type="entry name" value="ALPHA_2_MACROGLOBULIN"/>
    <property type="match status" value="1"/>
</dbReference>
<dbReference type="InterPro" id="IPR001599">
    <property type="entry name" value="Macroglobln_a2"/>
</dbReference>
<dbReference type="Gene3D" id="2.60.40.10">
    <property type="entry name" value="Immunoglobulins"/>
    <property type="match status" value="1"/>
</dbReference>
<dbReference type="InterPro" id="IPR019742">
    <property type="entry name" value="MacrogloblnA2_CS"/>
</dbReference>
<dbReference type="InterPro" id="IPR009048">
    <property type="entry name" value="A-macroglobulin_rcpt-bd"/>
</dbReference>
<dbReference type="InterPro" id="IPR008930">
    <property type="entry name" value="Terpenoid_cyclase/PrenylTrfase"/>
</dbReference>
<keyword evidence="6" id="KW-0882">Thioester bond</keyword>
<keyword evidence="3 12" id="KW-0732">Signal</keyword>
<dbReference type="InterPro" id="IPR014756">
    <property type="entry name" value="Ig_E-set"/>
</dbReference>
<dbReference type="GO" id="GO:0002376">
    <property type="term" value="P:immune system process"/>
    <property type="evidence" value="ECO:0007669"/>
    <property type="project" value="UniProtKB-KW"/>
</dbReference>
<evidence type="ECO:0000313" key="16">
    <source>
        <dbReference type="EMBL" id="KNC22776.1"/>
    </source>
</evidence>
<dbReference type="Pfam" id="PF17791">
    <property type="entry name" value="MG3"/>
    <property type="match status" value="1"/>
</dbReference>
<evidence type="ECO:0000313" key="17">
    <source>
        <dbReference type="Proteomes" id="UP000037069"/>
    </source>
</evidence>
<dbReference type="FunFam" id="2.60.40.10:FF:000155">
    <property type="entry name" value="complement C3 isoform X1"/>
    <property type="match status" value="1"/>
</dbReference>
<evidence type="ECO:0000256" key="7">
    <source>
        <dbReference type="ARBA" id="ARBA00023157"/>
    </source>
</evidence>
<dbReference type="Gene3D" id="6.20.50.160">
    <property type="match status" value="1"/>
</dbReference>
<accession>A0A0L0BRX6</accession>
<protein>
    <recommendedName>
        <fullName evidence="11">TEP1-F</fullName>
    </recommendedName>
</protein>
<dbReference type="Pfam" id="PF07677">
    <property type="entry name" value="A2M_recep"/>
    <property type="match status" value="1"/>
</dbReference>
<dbReference type="Gene3D" id="2.20.130.20">
    <property type="match status" value="1"/>
</dbReference>
<dbReference type="PANTHER" id="PTHR11412:SF136">
    <property type="entry name" value="CD109 ANTIGEN"/>
    <property type="match status" value="1"/>
</dbReference>
<dbReference type="InterPro" id="IPR041555">
    <property type="entry name" value="MG3"/>
</dbReference>
<keyword evidence="7" id="KW-1015">Disulfide bond</keyword>
<dbReference type="SUPFAM" id="SSF48239">
    <property type="entry name" value="Terpenoid cyclases/Protein prenyltransferases"/>
    <property type="match status" value="1"/>
</dbReference>
<comment type="function">
    <text evidence="9">Binds covalently through a thioester bond to the pathogen surface resulting in pathogen clearance.</text>
</comment>
<dbReference type="InterPro" id="IPR013783">
    <property type="entry name" value="Ig-like_fold"/>
</dbReference>
<dbReference type="STRING" id="7375.A0A0L0BRX6"/>
<reference evidence="16 17" key="1">
    <citation type="journal article" date="2015" name="Nat. Commun.">
        <title>Lucilia cuprina genome unlocks parasitic fly biology to underpin future interventions.</title>
        <authorList>
            <person name="Anstead C.A."/>
            <person name="Korhonen P.K."/>
            <person name="Young N.D."/>
            <person name="Hall R.S."/>
            <person name="Jex A.R."/>
            <person name="Murali S.C."/>
            <person name="Hughes D.S."/>
            <person name="Lee S.F."/>
            <person name="Perry T."/>
            <person name="Stroehlein A.J."/>
            <person name="Ansell B.R."/>
            <person name="Breugelmans B."/>
            <person name="Hofmann A."/>
            <person name="Qu J."/>
            <person name="Dugan S."/>
            <person name="Lee S.L."/>
            <person name="Chao H."/>
            <person name="Dinh H."/>
            <person name="Han Y."/>
            <person name="Doddapaneni H.V."/>
            <person name="Worley K.C."/>
            <person name="Muzny D.M."/>
            <person name="Ioannidis P."/>
            <person name="Waterhouse R.M."/>
            <person name="Zdobnov E.M."/>
            <person name="James P.J."/>
            <person name="Bagnall N.H."/>
            <person name="Kotze A.C."/>
            <person name="Gibbs R.A."/>
            <person name="Richards S."/>
            <person name="Batterham P."/>
            <person name="Gasser R.B."/>
        </authorList>
    </citation>
    <scope>NUCLEOTIDE SEQUENCE [LARGE SCALE GENOMIC DNA]</scope>
    <source>
        <strain evidence="16 17">LS</strain>
        <tissue evidence="16">Full body</tissue>
    </source>
</reference>
<dbReference type="Proteomes" id="UP000037069">
    <property type="component" value="Unassembled WGS sequence"/>
</dbReference>
<evidence type="ECO:0000256" key="2">
    <source>
        <dbReference type="ARBA" id="ARBA00022690"/>
    </source>
</evidence>
<dbReference type="InterPro" id="IPR011626">
    <property type="entry name" value="Alpha-macroglobulin_TED"/>
</dbReference>
<feature type="domain" description="Alpha-2-macroglobulin" evidence="14">
    <location>
        <begin position="753"/>
        <end position="844"/>
    </location>
</feature>
<dbReference type="InterPro" id="IPR002890">
    <property type="entry name" value="MG2"/>
</dbReference>
<dbReference type="OMA" id="CGCARDC"/>
<sequence length="1475" mass="166975">MRLTLCLSICLMQIFSYANANEGKYTVIAPGTIHSNDKYTAAVAVHHSAEPCQIKVGITGPSYNETKVVEAVENEVKHVDFEVPELEKGDYNLTAEGVNCLNNFKNTTKLNYAKFNNHVRIQTDKGLYKPGDEINFRVIFMDKDLKPAQAEKDAVIWFEDGKRNRIKEIKNFKTVKGVYTGKFKISEYPVTGGWRLGVKNGARFDRTVYFEVDKYVLPKYVVKVEATEAVSVKDGDMQIVVRANYTYGKPLDGKATVILSLGSNYYYDTSRNGNAEQKKQPPTLIKTADMVRGKAKIDLNVKEYEPYLPYKNSPSFLGITATVEEQFTGVKINGSASTTLYPYRYAMNCISYDTCSTFEVGKEKDVLFQITYIDSSNLKDTKSEVELIYTEVLRKNHWWHRERELEDDDSVVVTTMEPPVSENRTVSFKGHMNETGFANFKVSLPDLPEYEGYSHYYSLELKYLDEQRELYTTYQHREPKKIDTPKEEDDKPKEYFILVDKYSADTKLFLNKADQFTLNSSQPLAYFDYNVIGRGNILKSGHVDLPDKPKVYNLTLTPELLWAPNFGIYVYYVDEKGEYHYAEQRYHIDFELQNQINVTAEKQVKPGQEVALKISTEPHSFVGLMAVDQSVLLLRNNNDLNPYEFNWVLGSYSTNTPHQGGYSEYPGTTSGCVTLTNADYFYNWTRPDYMSRPFSAADRGFVSNDINLKTAVKGAAAPGAPGISTFAAESAQAGGGFGGSADSVQVRKDFSETWLFADIENTETAEFTWSKKIPETITSWVLTAFSLNPNKGLGVTRDQTKITTFLPFFISIRLPYSVKRGEVINVPALVFNYLDKALDVEVTLDNSDDEYEFTEFSNEIISEQKQMKSVRVPANGAAGVSFLLKPKVIGNVMLKFTAISPVAGDAIHKSMKVVPEGITQYANRAYLVNLKKEPEVKTSFELELPEDLVPDSEHVEVGVMGDILGPVLNNLDNLVRLPTGCGEQTMSTLLPNYIVMKYLKDSNRLTPAMETKLLYNMETGYQNMLKYRHPDGSFSSFGPAQMKDKPRNGSTWLTAYVMRSFQQIKEFVDVSDKIIDEGINFLTKQQAPNGTFTEKGDYFYASQRNHVTLTGSTVLALLENATYAEKYSQELKKGLDFIAQNVEKTDSLQAQAMGTYTLNKAKHADAKEKLSKLTSLAKTESDRMWWSSEKKPIGPRWWFYVFSNDVEITSYALLTMLDQDSTKVDDVLPIIKWLIAQRNSYGGFASTQDTVVGLMALTKFAKFADYEPAKMTVDIESKDKKEEVKLTEDNGILYQNVEMPPKTKAIEFTAKGTGTALVQIAYQYNIFEKEPKPSFTIKTTKLDKSRPTHLEMLVCVNYEGEGESSNMAVLEISTPSGYIIDDESLKEIKEFKRVSNTELKNSDSLLVVYFDHLYKNDEQCLMIEAFRTHAVAMQKPAPIVLYDYYDTSKKVTSFYEIESKLCDICESEEECSKCK</sequence>
<keyword evidence="17" id="KW-1185">Reference proteome</keyword>
<dbReference type="Pfam" id="PF00207">
    <property type="entry name" value="A2M"/>
    <property type="match status" value="1"/>
</dbReference>
<dbReference type="PANTHER" id="PTHR11412">
    <property type="entry name" value="MACROGLOBULIN / COMPLEMENT"/>
    <property type="match status" value="1"/>
</dbReference>
<evidence type="ECO:0000256" key="3">
    <source>
        <dbReference type="ARBA" id="ARBA00022729"/>
    </source>
</evidence>
<organism evidence="16 17">
    <name type="scientific">Lucilia cuprina</name>
    <name type="common">Green bottle fly</name>
    <name type="synonym">Australian sheep blowfly</name>
    <dbReference type="NCBI Taxonomy" id="7375"/>
    <lineage>
        <taxon>Eukaryota</taxon>
        <taxon>Metazoa</taxon>
        <taxon>Ecdysozoa</taxon>
        <taxon>Arthropoda</taxon>
        <taxon>Hexapoda</taxon>
        <taxon>Insecta</taxon>
        <taxon>Pterygota</taxon>
        <taxon>Neoptera</taxon>
        <taxon>Endopterygota</taxon>
        <taxon>Diptera</taxon>
        <taxon>Brachycera</taxon>
        <taxon>Muscomorpha</taxon>
        <taxon>Oestroidea</taxon>
        <taxon>Calliphoridae</taxon>
        <taxon>Luciliinae</taxon>
        <taxon>Lucilia</taxon>
    </lineage>
</organism>
<evidence type="ECO:0000256" key="6">
    <source>
        <dbReference type="ARBA" id="ARBA00022966"/>
    </source>
</evidence>
<keyword evidence="5" id="KW-0722">Serine protease inhibitor</keyword>
<dbReference type="SMART" id="SM01419">
    <property type="entry name" value="Thiol-ester_cl"/>
    <property type="match status" value="1"/>
</dbReference>
<dbReference type="Gene3D" id="2.60.40.690">
    <property type="entry name" value="Alpha-macroglobulin, receptor-binding domain"/>
    <property type="match status" value="1"/>
</dbReference>
<dbReference type="Pfam" id="PF07678">
    <property type="entry name" value="TED_complement"/>
    <property type="match status" value="1"/>
</dbReference>
<feature type="chain" id="PRO_5005535279" description="TEP1-F" evidence="12">
    <location>
        <begin position="21"/>
        <end position="1475"/>
    </location>
</feature>
<dbReference type="Gene3D" id="2.60.40.1930">
    <property type="match status" value="2"/>
</dbReference>
<comment type="caution">
    <text evidence="16">The sequence shown here is derived from an EMBL/GenBank/DDBJ whole genome shotgun (WGS) entry which is preliminary data.</text>
</comment>
<keyword evidence="8" id="KW-0325">Glycoprotein</keyword>
<evidence type="ECO:0000256" key="1">
    <source>
        <dbReference type="ARBA" id="ARBA00010952"/>
    </source>
</evidence>
<name>A0A0L0BRX6_LUCCU</name>
<dbReference type="InterPro" id="IPR050473">
    <property type="entry name" value="A2M/Complement_sys"/>
</dbReference>
<feature type="signal peptide" evidence="12">
    <location>
        <begin position="1"/>
        <end position="20"/>
    </location>
</feature>
<evidence type="ECO:0000256" key="11">
    <source>
        <dbReference type="ARBA" id="ARBA00078071"/>
    </source>
</evidence>
<evidence type="ECO:0000256" key="10">
    <source>
        <dbReference type="ARBA" id="ARBA00063781"/>
    </source>
</evidence>
<evidence type="ECO:0000256" key="8">
    <source>
        <dbReference type="ARBA" id="ARBA00023180"/>
    </source>
</evidence>
<comment type="subunit">
    <text evidence="10">Heterodimer of a TEP1-N chain and an TEP1-C chain non-covalently linked. Forms a complex composed of TEP1-N and TEP1-C heterodimer, LRIM1 and APL1C; the interaction stabilizes TEP1-N and TEP1-C heterodimer, prevents its binding to tissues while circulating in the hemolymph and protects the thioester bond from hydrolysis. Mature TEP1 and to a lesser extent full-length TEP1 interact with SPCLIP1; the interaction is induced by microbial infection.</text>
</comment>
<dbReference type="SUPFAM" id="SSF81296">
    <property type="entry name" value="E set domains"/>
    <property type="match status" value="1"/>
</dbReference>
<gene>
    <name evidence="16" type="ORF">FF38_04083</name>
</gene>
<evidence type="ECO:0000256" key="4">
    <source>
        <dbReference type="ARBA" id="ARBA00022859"/>
    </source>
</evidence>
<dbReference type="Gene3D" id="2.60.120.1540">
    <property type="match status" value="1"/>
</dbReference>
<proteinExistence type="inferred from homology"/>
<dbReference type="EMBL" id="JRES01001455">
    <property type="protein sequence ID" value="KNC22776.1"/>
    <property type="molecule type" value="Genomic_DNA"/>
</dbReference>
<keyword evidence="2" id="KW-0646">Protease inhibitor</keyword>
<dbReference type="InterPro" id="IPR036595">
    <property type="entry name" value="A-macroglobulin_rcpt-bd_sf"/>
</dbReference>
<dbReference type="Gene3D" id="2.60.40.2950">
    <property type="match status" value="1"/>
</dbReference>
<dbReference type="InterPro" id="IPR047565">
    <property type="entry name" value="Alpha-macroglob_thiol-ester_cl"/>
</dbReference>
<dbReference type="SMART" id="SM01359">
    <property type="entry name" value="A2M_N_2"/>
    <property type="match status" value="1"/>
</dbReference>
<keyword evidence="4" id="KW-0391">Immunity</keyword>
<dbReference type="Gene3D" id="2.60.40.1940">
    <property type="match status" value="1"/>
</dbReference>
<dbReference type="SMART" id="SM01360">
    <property type="entry name" value="A2M"/>
    <property type="match status" value="1"/>
</dbReference>
<feature type="domain" description="Alpha-macroglobulin receptor-binding" evidence="15">
    <location>
        <begin position="1365"/>
        <end position="1455"/>
    </location>
</feature>
<evidence type="ECO:0000256" key="9">
    <source>
        <dbReference type="ARBA" id="ARBA00057615"/>
    </source>
</evidence>
<dbReference type="Gene3D" id="1.50.10.20">
    <property type="match status" value="1"/>
</dbReference>
<dbReference type="GO" id="GO:0004867">
    <property type="term" value="F:serine-type endopeptidase inhibitor activity"/>
    <property type="evidence" value="ECO:0007669"/>
    <property type="project" value="UniProtKB-KW"/>
</dbReference>
<comment type="similarity">
    <text evidence="1">Belongs to the protease inhibitor I39 (alpha-2-macroglobulin) family.</text>
</comment>